<feature type="compositionally biased region" description="Low complexity" evidence="1">
    <location>
        <begin position="208"/>
        <end position="242"/>
    </location>
</feature>
<evidence type="ECO:0000256" key="1">
    <source>
        <dbReference type="SAM" id="MobiDB-lite"/>
    </source>
</evidence>
<dbReference type="AlphaFoldDB" id="A0A5J5ELX6"/>
<evidence type="ECO:0000313" key="2">
    <source>
        <dbReference type="EMBL" id="KAA8896558.1"/>
    </source>
</evidence>
<proteinExistence type="predicted"/>
<name>A0A5J5ELX6_9PEZI</name>
<dbReference type="Proteomes" id="UP000326924">
    <property type="component" value="Unassembled WGS sequence"/>
</dbReference>
<gene>
    <name evidence="2" type="ORF">FN846DRAFT_993614</name>
</gene>
<evidence type="ECO:0000313" key="3">
    <source>
        <dbReference type="Proteomes" id="UP000326924"/>
    </source>
</evidence>
<protein>
    <submittedName>
        <fullName evidence="2">Uncharacterized protein</fullName>
    </submittedName>
</protein>
<dbReference type="InParanoid" id="A0A5J5ELX6"/>
<keyword evidence="3" id="KW-1185">Reference proteome</keyword>
<accession>A0A5J5ELX6</accession>
<sequence length="271" mass="29328">MSLELENHFQANEVWLSNRGNHGKWSKALTERLIASKTLRDDEWFKKVLELGDRLGVDTAGNMVQALHSLHHLLKKKMDEKLRAQAKQDITATKKLTSDEKSEAADKELVVAKTLVDAADQIMAELQLIQHRTDGDLCEEEAANLRYNAAKAEDEMVAVNVEMARKVAALKLEAAEIVAAAAKDDAEAAALKWVREKLLSGQEVPGGSASTSPTPSASSVPSAASASSAPSTFSASSASAASGQHQAPRGRFFRPVRQFGHVCGPPIRPRR</sequence>
<comment type="caution">
    <text evidence="2">The sequence shown here is derived from an EMBL/GenBank/DDBJ whole genome shotgun (WGS) entry which is preliminary data.</text>
</comment>
<feature type="region of interest" description="Disordered" evidence="1">
    <location>
        <begin position="202"/>
        <end position="254"/>
    </location>
</feature>
<dbReference type="EMBL" id="VXIS01000209">
    <property type="protein sequence ID" value="KAA8896558.1"/>
    <property type="molecule type" value="Genomic_DNA"/>
</dbReference>
<reference evidence="2 3" key="1">
    <citation type="submission" date="2019-09" db="EMBL/GenBank/DDBJ databases">
        <title>Draft genome of the ectomycorrhizal ascomycete Sphaerosporella brunnea.</title>
        <authorList>
            <consortium name="DOE Joint Genome Institute"/>
            <person name="Benucci G.M."/>
            <person name="Marozzi G."/>
            <person name="Antonielli L."/>
            <person name="Sanchez S."/>
            <person name="Marco P."/>
            <person name="Wang X."/>
            <person name="Falini L.B."/>
            <person name="Barry K."/>
            <person name="Haridas S."/>
            <person name="Lipzen A."/>
            <person name="Labutti K."/>
            <person name="Grigoriev I.V."/>
            <person name="Murat C."/>
            <person name="Martin F."/>
            <person name="Albertini E."/>
            <person name="Donnini D."/>
            <person name="Bonito G."/>
        </authorList>
    </citation>
    <scope>NUCLEOTIDE SEQUENCE [LARGE SCALE GENOMIC DNA]</scope>
    <source>
        <strain evidence="2 3">Sb_GMNB300</strain>
    </source>
</reference>
<organism evidence="2 3">
    <name type="scientific">Sphaerosporella brunnea</name>
    <dbReference type="NCBI Taxonomy" id="1250544"/>
    <lineage>
        <taxon>Eukaryota</taxon>
        <taxon>Fungi</taxon>
        <taxon>Dikarya</taxon>
        <taxon>Ascomycota</taxon>
        <taxon>Pezizomycotina</taxon>
        <taxon>Pezizomycetes</taxon>
        <taxon>Pezizales</taxon>
        <taxon>Pyronemataceae</taxon>
        <taxon>Sphaerosporella</taxon>
    </lineage>
</organism>